<evidence type="ECO:0000313" key="3">
    <source>
        <dbReference type="Proteomes" id="UP000017747"/>
    </source>
</evidence>
<proteinExistence type="predicted"/>
<dbReference type="RefSeq" id="WP_023389131.1">
    <property type="nucleotide sequence ID" value="NZ_AXUN02000039.1"/>
</dbReference>
<dbReference type="EMBL" id="AXUN02000039">
    <property type="protein sequence ID" value="ETA82142.1"/>
    <property type="molecule type" value="Genomic_DNA"/>
</dbReference>
<protein>
    <submittedName>
        <fullName evidence="2">Abortive phage infection protein</fullName>
    </submittedName>
</protein>
<dbReference type="Pfam" id="PF13338">
    <property type="entry name" value="AbiEi_4"/>
    <property type="match status" value="1"/>
</dbReference>
<dbReference type="AlphaFoldDB" id="V7IBA3"/>
<keyword evidence="3" id="KW-1185">Reference proteome</keyword>
<dbReference type="STRING" id="994573.T472_0202670"/>
<evidence type="ECO:0000259" key="1">
    <source>
        <dbReference type="Pfam" id="PF13338"/>
    </source>
</evidence>
<gene>
    <name evidence="2" type="ORF">T472_0202670</name>
</gene>
<reference evidence="2 3" key="1">
    <citation type="journal article" date="2014" name="Genome Announc.">
        <title>Genome Sequence of Youngiibacter fragilis, the Type Strain of the Genus Youngiibacter.</title>
        <authorList>
            <person name="Wawrik C.B."/>
            <person name="Callaghan A.V."/>
            <person name="Stamps B.W."/>
            <person name="Wawrik B."/>
        </authorList>
    </citation>
    <scope>NUCLEOTIDE SEQUENCE [LARGE SCALE GENOMIC DNA]</scope>
    <source>
        <strain evidence="2 3">232.1</strain>
    </source>
</reference>
<evidence type="ECO:0000313" key="2">
    <source>
        <dbReference type="EMBL" id="ETA82142.1"/>
    </source>
</evidence>
<sequence>MDYRKAIIKYASENNGFVESSWCVGANIPTTYLTRMVKAGELYRIDRGVYSVNKTDYDQFYFFQQKNKVAVFSYVNALYLLGETDLIPDYLEVTVYAGYNAAHFPKSTIVHYVSKENLLLGKVTLHTPMGNLVSCYDFERTVCDIVYNRSKVDGELFSKTVQSYAASANRNLTKLFSYAKRMKCLRRVQEVMEALI</sequence>
<feature type="domain" description="AbiEi antitoxin N-terminal" evidence="1">
    <location>
        <begin position="12"/>
        <end position="52"/>
    </location>
</feature>
<organism evidence="2 3">
    <name type="scientific">Youngiibacter fragilis 232.1</name>
    <dbReference type="NCBI Taxonomy" id="994573"/>
    <lineage>
        <taxon>Bacteria</taxon>
        <taxon>Bacillati</taxon>
        <taxon>Bacillota</taxon>
        <taxon>Clostridia</taxon>
        <taxon>Eubacteriales</taxon>
        <taxon>Clostridiaceae</taxon>
        <taxon>Youngiibacter</taxon>
    </lineage>
</organism>
<accession>V7IBA3</accession>
<dbReference type="eggNOG" id="COG5340">
    <property type="taxonomic scope" value="Bacteria"/>
</dbReference>
<dbReference type="InterPro" id="IPR025159">
    <property type="entry name" value="AbiEi_N"/>
</dbReference>
<comment type="caution">
    <text evidence="2">The sequence shown here is derived from an EMBL/GenBank/DDBJ whole genome shotgun (WGS) entry which is preliminary data.</text>
</comment>
<dbReference type="Proteomes" id="UP000017747">
    <property type="component" value="Unassembled WGS sequence"/>
</dbReference>
<name>V7IBA3_9CLOT</name>